<evidence type="ECO:0000313" key="1">
    <source>
        <dbReference type="EMBL" id="TCL02855.1"/>
    </source>
</evidence>
<accession>A0A4R1N6K0</accession>
<dbReference type="Proteomes" id="UP000294555">
    <property type="component" value="Unassembled WGS sequence"/>
</dbReference>
<proteinExistence type="predicted"/>
<comment type="caution">
    <text evidence="1">The sequence shown here is derived from an EMBL/GenBank/DDBJ whole genome shotgun (WGS) entry which is preliminary data.</text>
</comment>
<protein>
    <submittedName>
        <fullName evidence="1">Uncharacterized protein</fullName>
    </submittedName>
</protein>
<reference evidence="1 2" key="1">
    <citation type="submission" date="2019-02" db="EMBL/GenBank/DDBJ databases">
        <title>Investigation of anaerobic lignin degradation for improved lignocellulosic biofuels.</title>
        <authorList>
            <person name="Deangelis K."/>
        </authorList>
    </citation>
    <scope>NUCLEOTIDE SEQUENCE [LARGE SCALE GENOMIC DNA]</scope>
    <source>
        <strain evidence="1 2">159R</strain>
    </source>
</reference>
<gene>
    <name evidence="1" type="ORF">EZJ58_0893</name>
</gene>
<name>A0A4R1N6K0_9GAMM</name>
<sequence length="39" mass="4386">MESPEYPRRVDKADSGQDGFSLLSGMVGRLGGRDYYLYV</sequence>
<dbReference type="AlphaFoldDB" id="A0A4R1N6K0"/>
<dbReference type="EMBL" id="SJOI01000001">
    <property type="protein sequence ID" value="TCL02855.1"/>
    <property type="molecule type" value="Genomic_DNA"/>
</dbReference>
<organism evidence="1 2">
    <name type="scientific">Sodalis ligni</name>
    <dbReference type="NCBI Taxonomy" id="2697027"/>
    <lineage>
        <taxon>Bacteria</taxon>
        <taxon>Pseudomonadati</taxon>
        <taxon>Pseudomonadota</taxon>
        <taxon>Gammaproteobacteria</taxon>
        <taxon>Enterobacterales</taxon>
        <taxon>Bruguierivoracaceae</taxon>
        <taxon>Sodalis</taxon>
    </lineage>
</organism>
<evidence type="ECO:0000313" key="2">
    <source>
        <dbReference type="Proteomes" id="UP000294555"/>
    </source>
</evidence>
<keyword evidence="2" id="KW-1185">Reference proteome</keyword>